<dbReference type="InterPro" id="IPR042171">
    <property type="entry name" value="Acyl-CoA_hotdog"/>
</dbReference>
<organism evidence="3 4">
    <name type="scientific">Williamsia sterculiae</name>
    <dbReference type="NCBI Taxonomy" id="1344003"/>
    <lineage>
        <taxon>Bacteria</taxon>
        <taxon>Bacillati</taxon>
        <taxon>Actinomycetota</taxon>
        <taxon>Actinomycetes</taxon>
        <taxon>Mycobacteriales</taxon>
        <taxon>Nocardiaceae</taxon>
        <taxon>Williamsia</taxon>
    </lineage>
</organism>
<sequence>MTSPLAYFTRTDDGDLLPTRYARSRWGAGLLNGPAVVALVAHELERAAGDPELVPGRLTVDLFKAARQAPTTVRTRAIRAGRRIRTTFAEVIQGDTVVAQATLIQYRPSAPPPGTEWAPQTTLDRPPSSESGIALPWLFSEPVGWTREIAGHQDDTRKSMWATGLPAIAGEPLTPFVRAASVSESTSLLTNLGTSGIGYINGDLTLALTRAPVGDWVGIRADTHLAADGLSVGTTTLYDQQGAIGTGLVTAISNAQAQIDFGRVDEAGEPPTRQSEV</sequence>
<evidence type="ECO:0000259" key="1">
    <source>
        <dbReference type="Pfam" id="PF13622"/>
    </source>
</evidence>
<accession>A0A1N7CGK0</accession>
<dbReference type="InterPro" id="IPR029069">
    <property type="entry name" value="HotDog_dom_sf"/>
</dbReference>
<keyword evidence="4" id="KW-1185">Reference proteome</keyword>
<dbReference type="AlphaFoldDB" id="A0A1N7CGK0"/>
<gene>
    <name evidence="3" type="ORF">SAMN05445060_0119</name>
</gene>
<evidence type="ECO:0000313" key="3">
    <source>
        <dbReference type="EMBL" id="SIR62695.1"/>
    </source>
</evidence>
<evidence type="ECO:0000313" key="4">
    <source>
        <dbReference type="Proteomes" id="UP000186218"/>
    </source>
</evidence>
<dbReference type="Pfam" id="PF20789">
    <property type="entry name" value="4HBT_3C"/>
    <property type="match status" value="1"/>
</dbReference>
<protein>
    <submittedName>
        <fullName evidence="3">Thioesterase-like superfamily protein</fullName>
    </submittedName>
</protein>
<dbReference type="InterPro" id="IPR049450">
    <property type="entry name" value="ACOT8-like_C"/>
</dbReference>
<name>A0A1N7CGK0_9NOCA</name>
<reference evidence="3 4" key="1">
    <citation type="submission" date="2017-01" db="EMBL/GenBank/DDBJ databases">
        <authorList>
            <person name="Mah S.A."/>
            <person name="Swanson W.J."/>
            <person name="Moy G.W."/>
            <person name="Vacquier V.D."/>
        </authorList>
    </citation>
    <scope>NUCLEOTIDE SEQUENCE [LARGE SCALE GENOMIC DNA]</scope>
    <source>
        <strain evidence="3 4">CPCC 203464</strain>
    </source>
</reference>
<dbReference type="RefSeq" id="WP_234974129.1">
    <property type="nucleotide sequence ID" value="NZ_FTNT01000001.1"/>
</dbReference>
<dbReference type="STRING" id="1344003.SAMN05445060_0119"/>
<dbReference type="SUPFAM" id="SSF54637">
    <property type="entry name" value="Thioesterase/thiol ester dehydrase-isomerase"/>
    <property type="match status" value="2"/>
</dbReference>
<dbReference type="Pfam" id="PF13622">
    <property type="entry name" value="4HBT_3"/>
    <property type="match status" value="1"/>
</dbReference>
<feature type="domain" description="Acyl-CoA thioesterase-like C-terminal" evidence="2">
    <location>
        <begin position="127"/>
        <end position="246"/>
    </location>
</feature>
<dbReference type="InterPro" id="IPR049449">
    <property type="entry name" value="TesB_ACOT8-like_N"/>
</dbReference>
<evidence type="ECO:0000259" key="2">
    <source>
        <dbReference type="Pfam" id="PF20789"/>
    </source>
</evidence>
<proteinExistence type="predicted"/>
<feature type="domain" description="Acyl-CoA thioesterase-like N-terminal HotDog" evidence="1">
    <location>
        <begin position="23"/>
        <end position="103"/>
    </location>
</feature>
<dbReference type="Gene3D" id="2.40.160.210">
    <property type="entry name" value="Acyl-CoA thioesterase, double hotdog domain"/>
    <property type="match status" value="1"/>
</dbReference>
<dbReference type="EMBL" id="FTNT01000001">
    <property type="protein sequence ID" value="SIR62695.1"/>
    <property type="molecule type" value="Genomic_DNA"/>
</dbReference>
<dbReference type="Proteomes" id="UP000186218">
    <property type="component" value="Unassembled WGS sequence"/>
</dbReference>